<feature type="region of interest" description="Disordered" evidence="1">
    <location>
        <begin position="1"/>
        <end position="25"/>
    </location>
</feature>
<keyword evidence="3" id="KW-1185">Reference proteome</keyword>
<accession>A0ABR7RMH9</accession>
<feature type="region of interest" description="Disordered" evidence="1">
    <location>
        <begin position="30"/>
        <end position="49"/>
    </location>
</feature>
<reference evidence="2 3" key="1">
    <citation type="journal article" date="2013" name="Int. J. Syst. Evol. Microbiol.">
        <title>Roseomonas aerophila sp. nov., isolated from air.</title>
        <authorList>
            <person name="Kim S.J."/>
            <person name="Weon H.Y."/>
            <person name="Ahn J.H."/>
            <person name="Hong S.B."/>
            <person name="Seok S.J."/>
            <person name="Whang K.S."/>
            <person name="Kwon S.W."/>
        </authorList>
    </citation>
    <scope>NUCLEOTIDE SEQUENCE [LARGE SCALE GENOMIC DNA]</scope>
    <source>
        <strain evidence="2 3">NBRC 108923</strain>
    </source>
</reference>
<evidence type="ECO:0000313" key="3">
    <source>
        <dbReference type="Proteomes" id="UP000626026"/>
    </source>
</evidence>
<evidence type="ECO:0000313" key="2">
    <source>
        <dbReference type="EMBL" id="MBC9207307.1"/>
    </source>
</evidence>
<dbReference type="Proteomes" id="UP000626026">
    <property type="component" value="Unassembled WGS sequence"/>
</dbReference>
<gene>
    <name evidence="2" type="ORF">IBL26_10705</name>
</gene>
<feature type="compositionally biased region" description="Basic residues" evidence="1">
    <location>
        <begin position="1"/>
        <end position="11"/>
    </location>
</feature>
<protein>
    <submittedName>
        <fullName evidence="2">Uncharacterized protein</fullName>
    </submittedName>
</protein>
<dbReference type="EMBL" id="JACTVA010000015">
    <property type="protein sequence ID" value="MBC9207307.1"/>
    <property type="molecule type" value="Genomic_DNA"/>
</dbReference>
<name>A0ABR7RMH9_9PROT</name>
<feature type="compositionally biased region" description="Low complexity" evidence="1">
    <location>
        <begin position="30"/>
        <end position="44"/>
    </location>
</feature>
<organism evidence="2 3">
    <name type="scientific">Teichococcus aerophilus</name>
    <dbReference type="NCBI Taxonomy" id="1224513"/>
    <lineage>
        <taxon>Bacteria</taxon>
        <taxon>Pseudomonadati</taxon>
        <taxon>Pseudomonadota</taxon>
        <taxon>Alphaproteobacteria</taxon>
        <taxon>Acetobacterales</taxon>
        <taxon>Roseomonadaceae</taxon>
        <taxon>Roseomonas</taxon>
    </lineage>
</organism>
<proteinExistence type="predicted"/>
<comment type="caution">
    <text evidence="2">The sequence shown here is derived from an EMBL/GenBank/DDBJ whole genome shotgun (WGS) entry which is preliminary data.</text>
</comment>
<evidence type="ECO:0000256" key="1">
    <source>
        <dbReference type="SAM" id="MobiDB-lite"/>
    </source>
</evidence>
<sequence length="192" mass="20714">MKRAATARTARRTGDMPAPTGRGRVRAVARQRGAASSEGGAASSVRPSHRHALAEGAQRVWIGFGGRADRLWLRLLRPGFRHCFAAVEDAQGWTVVEPLSGRLLVARPVLVPGFDLPGFYRRAGLTVLGPFEPGAPHCGVVPAFSPYSCVAVCRALLGQGAPFAMTPRGLYRALEKKLEYRKINVDEGNLFP</sequence>